<evidence type="ECO:0000313" key="3">
    <source>
        <dbReference type="Proteomes" id="UP000244223"/>
    </source>
</evidence>
<evidence type="ECO:0000256" key="1">
    <source>
        <dbReference type="SAM" id="SignalP"/>
    </source>
</evidence>
<comment type="caution">
    <text evidence="2">The sequence shown here is derived from an EMBL/GenBank/DDBJ whole genome shotgun (WGS) entry which is preliminary data.</text>
</comment>
<feature type="signal peptide" evidence="1">
    <location>
        <begin position="1"/>
        <end position="22"/>
    </location>
</feature>
<sequence length="300" mass="31819">MKTIITPSMLIVSLLLSASGHALELLEEADLAQTVAQDGLDISFILPTNGWTINTMQLTDQSGIPATIKPGYEFNAGNILFKDIAVRGCVQNSIGGDCTSAGTHGFRLILDSVGNIGDGSPMLNIQTTLSGATQKVRVYMDKIAIRNSLGLNEATLIDFNNRDTTVASAYLNRDYIDFLPTTSTLFTLQLGGELSGRMISFGATSFNTINLGEIRLVDKVDTGFGGNGRNLRFGLTLTDVNLSNAGLDMTPEGLAFSTPSLTGLDITMSNITTNTSGVTMGSIGVRDLNLSQHSLILTGK</sequence>
<protein>
    <submittedName>
        <fullName evidence="2">Uncharacterized protein</fullName>
    </submittedName>
</protein>
<keyword evidence="1" id="KW-0732">Signal</keyword>
<name>A0A2T5IZU2_9GAMM</name>
<reference evidence="2 3" key="1">
    <citation type="submission" date="2018-04" db="EMBL/GenBank/DDBJ databases">
        <title>Genomic Encyclopedia of Archaeal and Bacterial Type Strains, Phase II (KMG-II): from individual species to whole genera.</title>
        <authorList>
            <person name="Goeker M."/>
        </authorList>
    </citation>
    <scope>NUCLEOTIDE SEQUENCE [LARGE SCALE GENOMIC DNA]</scope>
    <source>
        <strain evidence="2 3">DSM 5822</strain>
    </source>
</reference>
<keyword evidence="3" id="KW-1185">Reference proteome</keyword>
<accession>A0A2T5IZU2</accession>
<organism evidence="2 3">
    <name type="scientific">Agitococcus lubricus</name>
    <dbReference type="NCBI Taxonomy" id="1077255"/>
    <lineage>
        <taxon>Bacteria</taxon>
        <taxon>Pseudomonadati</taxon>
        <taxon>Pseudomonadota</taxon>
        <taxon>Gammaproteobacteria</taxon>
        <taxon>Moraxellales</taxon>
        <taxon>Moraxellaceae</taxon>
        <taxon>Agitococcus</taxon>
    </lineage>
</organism>
<gene>
    <name evidence="2" type="ORF">C8N29_106117</name>
</gene>
<dbReference type="Proteomes" id="UP000244223">
    <property type="component" value="Unassembled WGS sequence"/>
</dbReference>
<dbReference type="EMBL" id="QAON01000006">
    <property type="protein sequence ID" value="PTQ89586.1"/>
    <property type="molecule type" value="Genomic_DNA"/>
</dbReference>
<feature type="chain" id="PRO_5031212346" evidence="1">
    <location>
        <begin position="23"/>
        <end position="300"/>
    </location>
</feature>
<evidence type="ECO:0000313" key="2">
    <source>
        <dbReference type="EMBL" id="PTQ89586.1"/>
    </source>
</evidence>
<dbReference type="AlphaFoldDB" id="A0A2T5IZU2"/>
<proteinExistence type="predicted"/>